<comment type="function">
    <text evidence="13">DNA-dependent ATPase involved in processing of recombination intermediates, plays a role in repairing DNA breaks. Stimulates the branch migration of RecA-mediated strand transfer reactions, allowing the 3' invading strand to extend heteroduplex DNA faster. Binds ssDNA in the presence of ADP but not other nucleotides, has ATPase activity that is stimulated by ssDNA and various branched DNA structures, but inhibited by SSB. Does not have RecA's homology-searching function.</text>
</comment>
<evidence type="ECO:0000256" key="1">
    <source>
        <dbReference type="ARBA" id="ARBA00022723"/>
    </source>
</evidence>
<keyword evidence="3 11" id="KW-0227">DNA damage</keyword>
<dbReference type="SUPFAM" id="SSF54211">
    <property type="entry name" value="Ribosomal protein S5 domain 2-like"/>
    <property type="match status" value="1"/>
</dbReference>
<dbReference type="InterPro" id="IPR004504">
    <property type="entry name" value="DNA_repair_RadA"/>
</dbReference>
<dbReference type="PROSITE" id="PS50162">
    <property type="entry name" value="RECA_2"/>
    <property type="match status" value="1"/>
</dbReference>
<gene>
    <name evidence="11" type="primary">radA</name>
    <name evidence="15" type="ORF">MPL1_05544</name>
</gene>
<evidence type="ECO:0000256" key="12">
    <source>
        <dbReference type="NCBIfam" id="TIGR00416"/>
    </source>
</evidence>
<evidence type="ECO:0000256" key="11">
    <source>
        <dbReference type="HAMAP-Rule" id="MF_01498"/>
    </source>
</evidence>
<dbReference type="Gene3D" id="3.40.50.300">
    <property type="entry name" value="P-loop containing nucleotide triphosphate hydrolases"/>
    <property type="match status" value="1"/>
</dbReference>
<dbReference type="Pfam" id="PF13541">
    <property type="entry name" value="ChlI"/>
    <property type="match status" value="1"/>
</dbReference>
<proteinExistence type="inferred from homology"/>
<evidence type="ECO:0000256" key="6">
    <source>
        <dbReference type="ARBA" id="ARBA00022833"/>
    </source>
</evidence>
<comment type="caution">
    <text evidence="15">The sequence shown here is derived from an EMBL/GenBank/DDBJ whole genome shotgun (WGS) entry which is preliminary data.</text>
</comment>
<dbReference type="PANTHER" id="PTHR32472">
    <property type="entry name" value="DNA REPAIR PROTEIN RADA"/>
    <property type="match status" value="1"/>
</dbReference>
<dbReference type="GO" id="GO:0016787">
    <property type="term" value="F:hydrolase activity"/>
    <property type="evidence" value="ECO:0007669"/>
    <property type="project" value="UniProtKB-KW"/>
</dbReference>
<dbReference type="InterPro" id="IPR014721">
    <property type="entry name" value="Ribsml_uS5_D2-typ_fold_subgr"/>
</dbReference>
<evidence type="ECO:0000256" key="10">
    <source>
        <dbReference type="ARBA" id="ARBA00023204"/>
    </source>
</evidence>
<evidence type="ECO:0000256" key="4">
    <source>
        <dbReference type="ARBA" id="ARBA00022771"/>
    </source>
</evidence>
<comment type="function">
    <text evidence="11">Plays a role in repairing double-strand DNA breaks, probably involving stabilizing or processing branched DNA or blocked replication forks.</text>
</comment>
<evidence type="ECO:0000259" key="14">
    <source>
        <dbReference type="PROSITE" id="PS50162"/>
    </source>
</evidence>
<dbReference type="InterPro" id="IPR041166">
    <property type="entry name" value="Rubredoxin_2"/>
</dbReference>
<dbReference type="InterPro" id="IPR027417">
    <property type="entry name" value="P-loop_NTPase"/>
</dbReference>
<feature type="region of interest" description="Lon-protease-like" evidence="11">
    <location>
        <begin position="359"/>
        <end position="464"/>
    </location>
</feature>
<evidence type="ECO:0000256" key="3">
    <source>
        <dbReference type="ARBA" id="ARBA00022763"/>
    </source>
</evidence>
<dbReference type="RefSeq" id="WP_009726114.1">
    <property type="nucleotide sequence ID" value="NZ_APHR01000027.1"/>
</dbReference>
<keyword evidence="8 11" id="KW-0346">Stress response</keyword>
<dbReference type="PATRIC" id="fig|1286106.3.peg.1112"/>
<feature type="domain" description="RecA family profile 1" evidence="14">
    <location>
        <begin position="73"/>
        <end position="223"/>
    </location>
</feature>
<evidence type="ECO:0000256" key="13">
    <source>
        <dbReference type="RuleBase" id="RU003555"/>
    </source>
</evidence>
<dbReference type="SMART" id="SM00382">
    <property type="entry name" value="AAA"/>
    <property type="match status" value="1"/>
</dbReference>
<keyword evidence="7 11" id="KW-0067">ATP-binding</keyword>
<comment type="similarity">
    <text evidence="11 13">Belongs to the RecA family. RadA subfamily.</text>
</comment>
<dbReference type="GO" id="GO:0003684">
    <property type="term" value="F:damaged DNA binding"/>
    <property type="evidence" value="ECO:0007669"/>
    <property type="project" value="InterPro"/>
</dbReference>
<dbReference type="Pfam" id="PF13481">
    <property type="entry name" value="AAA_25"/>
    <property type="match status" value="1"/>
</dbReference>
<dbReference type="eggNOG" id="COG1066">
    <property type="taxonomic scope" value="Bacteria"/>
</dbReference>
<dbReference type="FunFam" id="3.30.230.10:FF:000011">
    <property type="entry name" value="DNA repair protein RadA"/>
    <property type="match status" value="1"/>
</dbReference>
<feature type="binding site" evidence="11">
    <location>
        <begin position="102"/>
        <end position="109"/>
    </location>
    <ligand>
        <name>ATP</name>
        <dbReference type="ChEBI" id="CHEBI:30616"/>
    </ligand>
</feature>
<keyword evidence="9 11" id="KW-0238">DNA-binding</keyword>
<dbReference type="STRING" id="1286106.MPL1_05544"/>
<dbReference type="Gene3D" id="3.30.230.10">
    <property type="match status" value="1"/>
</dbReference>
<dbReference type="GO" id="GO:0008270">
    <property type="term" value="F:zinc ion binding"/>
    <property type="evidence" value="ECO:0007669"/>
    <property type="project" value="UniProtKB-KW"/>
</dbReference>
<keyword evidence="10 11" id="KW-0234">DNA repair</keyword>
<dbReference type="CDD" id="cd01121">
    <property type="entry name" value="RadA_SMS_N"/>
    <property type="match status" value="1"/>
</dbReference>
<dbReference type="InterPro" id="IPR020568">
    <property type="entry name" value="Ribosomal_Su5_D2-typ_SF"/>
</dbReference>
<dbReference type="NCBIfam" id="TIGR00416">
    <property type="entry name" value="sms"/>
    <property type="match status" value="1"/>
</dbReference>
<dbReference type="FunFam" id="3.40.50.300:FF:000050">
    <property type="entry name" value="DNA repair protein RadA"/>
    <property type="match status" value="1"/>
</dbReference>
<evidence type="ECO:0000256" key="7">
    <source>
        <dbReference type="ARBA" id="ARBA00022840"/>
    </source>
</evidence>
<evidence type="ECO:0000313" key="16">
    <source>
        <dbReference type="Proteomes" id="UP000012019"/>
    </source>
</evidence>
<dbReference type="Proteomes" id="UP000012019">
    <property type="component" value="Unassembled WGS sequence"/>
</dbReference>
<keyword evidence="2 11" id="KW-0547">Nucleotide-binding</keyword>
<comment type="domain">
    <text evidence="11">The middle region has homology to RecA with ATPase motifs including the RadA KNRFG motif, while the C-terminus is homologous to Lon protease.</text>
</comment>
<name>M7P1G9_9GAMM</name>
<dbReference type="EMBL" id="APHR01000027">
    <property type="protein sequence ID" value="EMR13326.1"/>
    <property type="molecule type" value="Genomic_DNA"/>
</dbReference>
<keyword evidence="4 13" id="KW-0863">Zinc-finger</keyword>
<dbReference type="InterPro" id="IPR003593">
    <property type="entry name" value="AAA+_ATPase"/>
</dbReference>
<protein>
    <recommendedName>
        <fullName evidence="11 12">DNA repair protein RadA</fullName>
    </recommendedName>
</protein>
<dbReference type="PRINTS" id="PR01874">
    <property type="entry name" value="DNAREPAIRADA"/>
</dbReference>
<dbReference type="AlphaFoldDB" id="M7P1G9"/>
<reference evidence="15 16" key="1">
    <citation type="journal article" date="2013" name="Genome Announc.">
        <title>Draft Genome Sequence of Methylophaga lonarensis MPLT, a Haloalkaliphilic (Non-Methane-Utilizing) Methylotroph.</title>
        <authorList>
            <person name="Shetty S.A."/>
            <person name="Marathe N.P."/>
            <person name="Munot H."/>
            <person name="Antony C.P."/>
            <person name="Dhotre D.P."/>
            <person name="Murrell J.C."/>
            <person name="Shouche Y.S."/>
        </authorList>
    </citation>
    <scope>NUCLEOTIDE SEQUENCE [LARGE SCALE GENOMIC DNA]</scope>
    <source>
        <strain evidence="15 16">MPL</strain>
    </source>
</reference>
<sequence>MAKAKRIYVCKECGAQTPQWAGRCSDCGAWNSLEEQLLTASTASAQATVSRHSGYAGEQKNEVLPLQAVTSEQAVRWTTGLPELDRVLGGGLVTGSVVLIGGDPGIGKSTLLLQAMASMAASSGLSPLYVSGEESLQQIRLRAERLQLEQSPVDLLAETHAEQMIATARQRQPQVMVIDSIQTVFTELLQSAPGTVAQVRESAAQLVRFAKSTGTTMILVGHVTKQGALAGPRVLEHMVDTVLYFEGDTSTRFRILRAVKNRFGAVNELGVFGMTELGLKEVSNPSAIFLSRGEKAVPGSVVTVVREGSRPLLVEVQALVDDSPLGNPRRVSVGLEQNRLAMLLAILHRHGGITCHDQDVFINVVGGVKLSETGADLAVLAAVLSSLRNKALPRDWVLFGEVGLTGEIRPVQGGEERVRDAGKHGFSHAVVAAANAPRKPISGIKVIAVQHLAEAIEALQNAWH</sequence>
<dbReference type="PANTHER" id="PTHR32472:SF10">
    <property type="entry name" value="DNA REPAIR PROTEIN RADA-LIKE PROTEIN"/>
    <property type="match status" value="1"/>
</dbReference>
<dbReference type="HAMAP" id="MF_01498">
    <property type="entry name" value="RadA_bact"/>
    <property type="match status" value="1"/>
</dbReference>
<evidence type="ECO:0000313" key="15">
    <source>
        <dbReference type="EMBL" id="EMR13326.1"/>
    </source>
</evidence>
<dbReference type="GO" id="GO:0000725">
    <property type="term" value="P:recombinational repair"/>
    <property type="evidence" value="ECO:0007669"/>
    <property type="project" value="UniProtKB-UniRule"/>
</dbReference>
<keyword evidence="16" id="KW-1185">Reference proteome</keyword>
<dbReference type="SUPFAM" id="SSF52540">
    <property type="entry name" value="P-loop containing nucleoside triphosphate hydrolases"/>
    <property type="match status" value="1"/>
</dbReference>
<evidence type="ECO:0000256" key="8">
    <source>
        <dbReference type="ARBA" id="ARBA00023016"/>
    </source>
</evidence>
<dbReference type="Pfam" id="PF18073">
    <property type="entry name" value="Zn_ribbon_LapB"/>
    <property type="match status" value="1"/>
</dbReference>
<dbReference type="GO" id="GO:0005524">
    <property type="term" value="F:ATP binding"/>
    <property type="evidence" value="ECO:0007669"/>
    <property type="project" value="UniProtKB-UniRule"/>
</dbReference>
<evidence type="ECO:0000256" key="9">
    <source>
        <dbReference type="ARBA" id="ARBA00023125"/>
    </source>
</evidence>
<evidence type="ECO:0000256" key="2">
    <source>
        <dbReference type="ARBA" id="ARBA00022741"/>
    </source>
</evidence>
<feature type="short sequence motif" description="RadA KNRFG motif" evidence="11">
    <location>
        <begin position="260"/>
        <end position="264"/>
    </location>
</feature>
<dbReference type="InterPro" id="IPR020588">
    <property type="entry name" value="RecA_ATP-bd"/>
</dbReference>
<evidence type="ECO:0000256" key="5">
    <source>
        <dbReference type="ARBA" id="ARBA00022801"/>
    </source>
</evidence>
<keyword evidence="6 13" id="KW-0862">Zinc</keyword>
<keyword evidence="1 11" id="KW-0479">Metal-binding</keyword>
<keyword evidence="5" id="KW-0378">Hydrolase</keyword>
<accession>M7P1G9</accession>
<dbReference type="OrthoDB" id="9803906at2"/>
<organism evidence="15 16">
    <name type="scientific">Methylophaga lonarensis MPL</name>
    <dbReference type="NCBI Taxonomy" id="1286106"/>
    <lineage>
        <taxon>Bacteria</taxon>
        <taxon>Pseudomonadati</taxon>
        <taxon>Pseudomonadota</taxon>
        <taxon>Gammaproteobacteria</taxon>
        <taxon>Thiotrichales</taxon>
        <taxon>Piscirickettsiaceae</taxon>
        <taxon>Methylophaga</taxon>
    </lineage>
</organism>
<dbReference type="GO" id="GO:0140664">
    <property type="term" value="F:ATP-dependent DNA damage sensor activity"/>
    <property type="evidence" value="ECO:0007669"/>
    <property type="project" value="InterPro"/>
</dbReference>
<dbReference type="GO" id="GO:0005829">
    <property type="term" value="C:cytosol"/>
    <property type="evidence" value="ECO:0007669"/>
    <property type="project" value="TreeGrafter"/>
</dbReference>